<gene>
    <name evidence="2" type="ORF">CSUI_002028</name>
</gene>
<protein>
    <submittedName>
        <fullName evidence="2">Uncharacterized protein</fullName>
    </submittedName>
</protein>
<organism evidence="2 3">
    <name type="scientific">Cystoisospora suis</name>
    <dbReference type="NCBI Taxonomy" id="483139"/>
    <lineage>
        <taxon>Eukaryota</taxon>
        <taxon>Sar</taxon>
        <taxon>Alveolata</taxon>
        <taxon>Apicomplexa</taxon>
        <taxon>Conoidasida</taxon>
        <taxon>Coccidia</taxon>
        <taxon>Eucoccidiorida</taxon>
        <taxon>Eimeriorina</taxon>
        <taxon>Sarcocystidae</taxon>
        <taxon>Cystoisospora</taxon>
    </lineage>
</organism>
<name>A0A2C6L6B9_9APIC</name>
<dbReference type="EMBL" id="MIGC01000843">
    <property type="protein sequence ID" value="PHJ24137.1"/>
    <property type="molecule type" value="Genomic_DNA"/>
</dbReference>
<dbReference type="GeneID" id="94425441"/>
<sequence>MVSRPPQVCQAPKLPKKRPSGTEKKTRNFPELYGASAFVAGYEEKRVSRENTFFVQINDRSTFGRKSQTGRLFLAQASSTEAGPPIYIDC</sequence>
<evidence type="ECO:0000313" key="3">
    <source>
        <dbReference type="Proteomes" id="UP000221165"/>
    </source>
</evidence>
<dbReference type="VEuPathDB" id="ToxoDB:CSUI_002028"/>
<dbReference type="Proteomes" id="UP000221165">
    <property type="component" value="Unassembled WGS sequence"/>
</dbReference>
<comment type="caution">
    <text evidence="2">The sequence shown here is derived from an EMBL/GenBank/DDBJ whole genome shotgun (WGS) entry which is preliminary data.</text>
</comment>
<reference evidence="2 3" key="1">
    <citation type="journal article" date="2017" name="Int. J. Parasitol.">
        <title>The genome of the protozoan parasite Cystoisospora suis and a reverse vaccinology approach to identify vaccine candidates.</title>
        <authorList>
            <person name="Palmieri N."/>
            <person name="Shrestha A."/>
            <person name="Ruttkowski B."/>
            <person name="Beck T."/>
            <person name="Vogl C."/>
            <person name="Tomley F."/>
            <person name="Blake D.P."/>
            <person name="Joachim A."/>
        </authorList>
    </citation>
    <scope>NUCLEOTIDE SEQUENCE [LARGE SCALE GENOMIC DNA]</scope>
    <source>
        <strain evidence="2 3">Wien I</strain>
    </source>
</reference>
<accession>A0A2C6L6B9</accession>
<dbReference type="RefSeq" id="XP_067925811.1">
    <property type="nucleotide sequence ID" value="XM_068062230.1"/>
</dbReference>
<proteinExistence type="predicted"/>
<feature type="region of interest" description="Disordered" evidence="1">
    <location>
        <begin position="1"/>
        <end position="27"/>
    </location>
</feature>
<evidence type="ECO:0000256" key="1">
    <source>
        <dbReference type="SAM" id="MobiDB-lite"/>
    </source>
</evidence>
<keyword evidence="3" id="KW-1185">Reference proteome</keyword>
<dbReference type="AlphaFoldDB" id="A0A2C6L6B9"/>
<evidence type="ECO:0000313" key="2">
    <source>
        <dbReference type="EMBL" id="PHJ24137.1"/>
    </source>
</evidence>